<evidence type="ECO:0000256" key="2">
    <source>
        <dbReference type="ARBA" id="ARBA00023242"/>
    </source>
</evidence>
<feature type="domain" description="DEUBAD" evidence="4">
    <location>
        <begin position="90"/>
        <end position="201"/>
    </location>
</feature>
<dbReference type="PANTHER" id="PTHR13052">
    <property type="entry name" value="NFRKB-RELATED"/>
    <property type="match status" value="1"/>
</dbReference>
<feature type="region of interest" description="Disordered" evidence="3">
    <location>
        <begin position="820"/>
        <end position="858"/>
    </location>
</feature>
<gene>
    <name evidence="5" type="ORF">K2173_003933</name>
</gene>
<dbReference type="InterPro" id="IPR024867">
    <property type="entry name" value="NFRKB"/>
</dbReference>
<sequence length="858" mass="96347">MAADHRRKRLNGISIANCVPPEQYKTKKKKIESSKKKISAKSHISLQWDDKRSEVVARREQIGISQRDLRPFIDSSPQSHNVLADVFAVPQEIFELENLAVILSKEVWLTNLSEEERKLLTQFLPIEHNAEEVVEALLGGDNFHFGNPFLKWGASLCSGNLHPDEVIHLEKCLNVDKKGYCSEIQNYHHEMINYFQKLKEVYESSEDPEREVLQRKWRKHANESLFHNVEENLEATSESCSLATDDKACSSDNQTSAGIRSGELQERTYKEGLLGEKSKKPLVSSDAKLWGGDNLHKHNIYQADGAEYMSYVKISKKQHQLVKSMKQSGKSIQSKSLNRVLGDLDRLHVQPYEEFVKEEAKKLQEYWLKLANEDLPTAYTNWKARQFQRREITMSLKQDLKEKLKYSVEDGQKENLEILLHGQNVRGGRNLGFDLEGEEENHESMVQDQNDEIQAANYPISANEGSVSVSPQCQSLQHSSPFNGSDEPNVTDMDSEHNHVVAKSDGTSPDVSAYSGNANTADGSISQGVPISSSDGVWSAVGMPKSYYDSTANHKYGSSGRLSLPHELNGDQQSQLIDLEYNAGEENMRKDLLHRQSDDGSYASYPNNDPNGLLQSLFKGQGTLCYESEQKEIGPDFQSSKNILMEECQFNGHLQGNLNSSLPMEQSKKRHGEGYLHQNIPDAIYSDGGGYLIPRQGLLSTVNLQDWVSHHAYVPVKLQPHNHCDGMLTQNWLPGERQSRGGWNGSDGASIPGHIIGTGADQSLFSVLSQCNQLHSSSPFGPMGSSEHLMLPRNYEIGSGGSARISHSLQHTAPPVNYLNGRDPSNNLMPDEFGWTQGQQNPSLHDQMERPYLRSWNH</sequence>
<comment type="caution">
    <text evidence="5">The sequence shown here is derived from an EMBL/GenBank/DDBJ whole genome shotgun (WGS) entry which is preliminary data.</text>
</comment>
<evidence type="ECO:0000313" key="6">
    <source>
        <dbReference type="Proteomes" id="UP001159364"/>
    </source>
</evidence>
<evidence type="ECO:0000256" key="1">
    <source>
        <dbReference type="ARBA" id="ARBA00004123"/>
    </source>
</evidence>
<keyword evidence="2" id="KW-0539">Nucleus</keyword>
<proteinExistence type="predicted"/>
<keyword evidence="6" id="KW-1185">Reference proteome</keyword>
<dbReference type="CDD" id="cd21865">
    <property type="entry name" value="DEUBAD_NFRKB"/>
    <property type="match status" value="1"/>
</dbReference>
<feature type="region of interest" description="Disordered" evidence="3">
    <location>
        <begin position="463"/>
        <end position="493"/>
    </location>
</feature>
<dbReference type="Proteomes" id="UP001159364">
    <property type="component" value="Linkage Group LG10"/>
</dbReference>
<protein>
    <recommendedName>
        <fullName evidence="4">DEUBAD domain-containing protein</fullName>
    </recommendedName>
</protein>
<dbReference type="PROSITE" id="PS51916">
    <property type="entry name" value="DEUBAD"/>
    <property type="match status" value="1"/>
</dbReference>
<feature type="compositionally biased region" description="Polar residues" evidence="3">
    <location>
        <begin position="463"/>
        <end position="488"/>
    </location>
</feature>
<dbReference type="PANTHER" id="PTHR13052:SF2">
    <property type="entry name" value="NUCLEAR FACTOR KAPPA-B-BINDING PROTEIN"/>
    <property type="match status" value="1"/>
</dbReference>
<evidence type="ECO:0000256" key="3">
    <source>
        <dbReference type="SAM" id="MobiDB-lite"/>
    </source>
</evidence>
<reference evidence="5 6" key="1">
    <citation type="submission" date="2021-09" db="EMBL/GenBank/DDBJ databases">
        <title>Genomic insights and catalytic innovation underlie evolution of tropane alkaloids biosynthesis.</title>
        <authorList>
            <person name="Wang Y.-J."/>
            <person name="Tian T."/>
            <person name="Huang J.-P."/>
            <person name="Huang S.-X."/>
        </authorList>
    </citation>
    <scope>NUCLEOTIDE SEQUENCE [LARGE SCALE GENOMIC DNA]</scope>
    <source>
        <strain evidence="5">KIB-2018</strain>
        <tissue evidence="5">Leaf</tissue>
    </source>
</reference>
<comment type="subcellular location">
    <subcellularLocation>
        <location evidence="1">Nucleus</location>
    </subcellularLocation>
</comment>
<dbReference type="InterPro" id="IPR044867">
    <property type="entry name" value="DEUBAD_dom"/>
</dbReference>
<evidence type="ECO:0000313" key="5">
    <source>
        <dbReference type="EMBL" id="KAJ8752297.1"/>
    </source>
</evidence>
<evidence type="ECO:0000259" key="4">
    <source>
        <dbReference type="PROSITE" id="PS51916"/>
    </source>
</evidence>
<dbReference type="AlphaFoldDB" id="A0AAV8SJ72"/>
<name>A0AAV8SJ72_9ROSI</name>
<accession>A0AAV8SJ72</accession>
<dbReference type="GO" id="GO:0031011">
    <property type="term" value="C:Ino80 complex"/>
    <property type="evidence" value="ECO:0007669"/>
    <property type="project" value="InterPro"/>
</dbReference>
<organism evidence="5 6">
    <name type="scientific">Erythroxylum novogranatense</name>
    <dbReference type="NCBI Taxonomy" id="1862640"/>
    <lineage>
        <taxon>Eukaryota</taxon>
        <taxon>Viridiplantae</taxon>
        <taxon>Streptophyta</taxon>
        <taxon>Embryophyta</taxon>
        <taxon>Tracheophyta</taxon>
        <taxon>Spermatophyta</taxon>
        <taxon>Magnoliopsida</taxon>
        <taxon>eudicotyledons</taxon>
        <taxon>Gunneridae</taxon>
        <taxon>Pentapetalae</taxon>
        <taxon>rosids</taxon>
        <taxon>fabids</taxon>
        <taxon>Malpighiales</taxon>
        <taxon>Erythroxylaceae</taxon>
        <taxon>Erythroxylum</taxon>
    </lineage>
</organism>
<dbReference type="EMBL" id="JAIWQS010000010">
    <property type="protein sequence ID" value="KAJ8752297.1"/>
    <property type="molecule type" value="Genomic_DNA"/>
</dbReference>